<dbReference type="Gene3D" id="3.40.50.2000">
    <property type="entry name" value="Glycogen Phosphorylase B"/>
    <property type="match status" value="1"/>
</dbReference>
<dbReference type="Proteomes" id="UP001224644">
    <property type="component" value="Unassembled WGS sequence"/>
</dbReference>
<evidence type="ECO:0000313" key="2">
    <source>
        <dbReference type="Proteomes" id="UP001224644"/>
    </source>
</evidence>
<keyword evidence="1" id="KW-0328">Glycosyltransferase</keyword>
<reference evidence="2" key="1">
    <citation type="journal article" date="2019" name="Int. J. Syst. Evol. Microbiol.">
        <title>The Global Catalogue of Microorganisms (GCM) 10K type strain sequencing project: providing services to taxonomists for standard genome sequencing and annotation.</title>
        <authorList>
            <consortium name="The Broad Institute Genomics Platform"/>
            <consortium name="The Broad Institute Genome Sequencing Center for Infectious Disease"/>
            <person name="Wu L."/>
            <person name="Ma J."/>
        </authorList>
    </citation>
    <scope>NUCLEOTIDE SEQUENCE [LARGE SCALE GENOMIC DNA]</scope>
    <source>
        <strain evidence="2">CECT 7069</strain>
    </source>
</reference>
<dbReference type="SUPFAM" id="SSF53756">
    <property type="entry name" value="UDP-Glycosyltransferase/glycogen phosphorylase"/>
    <property type="match status" value="1"/>
</dbReference>
<dbReference type="Pfam" id="PF13692">
    <property type="entry name" value="Glyco_trans_1_4"/>
    <property type="match status" value="1"/>
</dbReference>
<sequence>MTRPTVLVIAPMPAFPTSAGNRRRLVTTCESLVRGGFAVDLAYFAHEDQIYRRFGQHPPTDAAAMAETFQRTFRIEPGAAIPLKTRARHFGLDDWCPDEVVEFVAWYCATYPETRIVLVNYVFLSRCLAAVPAGILTLIDTHDRFADRQAQYRPFRAEPNFFYTDAAGEAEGLDRADIVLAIQAEEAAYFVGLTRARVHLLPPHFPTRRPFRAPAHLARIGFIGHGNDPNLFSIGRFIDAWSTDWTPGRPVLVIAGEICTGLGTAPRPGVELAGYVARLEDFYDRVDLVVAPMLMGSGLKMKVAEALSFGVPVIGTRIGFEGFSPSDPAHRCETVAEVKAAVLALSDDAAGLASLTEVCASLFADYNGVTHSAETALLALLRHHVGADPETEAEAPSEVPRDAIRTTALPVGILTCVTGLAGSEWDSAEHGLLVATERMSPPDAGPHAPERRRWFARPGTGPEIADAGGLPAVAVALAPEWVRTRRLPPALRAALAVKIAGVLPDWEARARIVGAGQGRIALALALPSHLVTGQHPGAAFLIASEAAVEVQLGAARPLGLAQDLPFVSQTRMDLSAVPASLVLEQADLPANDSVLLVLHDDLIGRVALPIGPHA</sequence>
<gene>
    <name evidence="1" type="ORF">QWZ12_05155</name>
</gene>
<keyword evidence="2" id="KW-1185">Reference proteome</keyword>
<evidence type="ECO:0000313" key="1">
    <source>
        <dbReference type="EMBL" id="MDN3589999.1"/>
    </source>
</evidence>
<name>A0ABT8BD53_9HYPH</name>
<dbReference type="EMBL" id="JAUFPX010000002">
    <property type="protein sequence ID" value="MDN3589999.1"/>
    <property type="molecule type" value="Genomic_DNA"/>
</dbReference>
<accession>A0ABT8BD53</accession>
<comment type="caution">
    <text evidence="1">The sequence shown here is derived from an EMBL/GenBank/DDBJ whole genome shotgun (WGS) entry which is preliminary data.</text>
</comment>
<proteinExistence type="predicted"/>
<organism evidence="1 2">
    <name type="scientific">Methylobacterium adhaesivum</name>
    <dbReference type="NCBI Taxonomy" id="333297"/>
    <lineage>
        <taxon>Bacteria</taxon>
        <taxon>Pseudomonadati</taxon>
        <taxon>Pseudomonadota</taxon>
        <taxon>Alphaproteobacteria</taxon>
        <taxon>Hyphomicrobiales</taxon>
        <taxon>Methylobacteriaceae</taxon>
        <taxon>Methylobacterium</taxon>
    </lineage>
</organism>
<dbReference type="RefSeq" id="WP_238221331.1">
    <property type="nucleotide sequence ID" value="NZ_BPQD01000001.1"/>
</dbReference>
<dbReference type="EC" id="2.4.-.-" evidence="1"/>
<protein>
    <submittedName>
        <fullName evidence="1">Glycosyltransferase</fullName>
        <ecNumber evidence="1">2.4.-.-</ecNumber>
    </submittedName>
</protein>
<dbReference type="GO" id="GO:0016757">
    <property type="term" value="F:glycosyltransferase activity"/>
    <property type="evidence" value="ECO:0007669"/>
    <property type="project" value="UniProtKB-KW"/>
</dbReference>
<keyword evidence="1" id="KW-0808">Transferase</keyword>